<keyword evidence="3" id="KW-1185">Reference proteome</keyword>
<gene>
    <name evidence="2" type="ORF">GCM10009721_18070</name>
</gene>
<dbReference type="Proteomes" id="UP000623461">
    <property type="component" value="Unassembled WGS sequence"/>
</dbReference>
<protein>
    <submittedName>
        <fullName evidence="2">Uncharacterized protein</fullName>
    </submittedName>
</protein>
<sequence length="116" mass="12599">MQDRHLVAHGDDPNAEAKAPAGDARVSSGRDVFSRAAHPRGMNTSTGPKNPTKNHTTTGRTSGAGRMSRLHLACRMLGHTYRRTPGDPEVLTCVGCGNRELRVVKQIRDTGQRIPF</sequence>
<accession>A0ABQ2HXG0</accession>
<evidence type="ECO:0000313" key="2">
    <source>
        <dbReference type="EMBL" id="GGM92690.1"/>
    </source>
</evidence>
<feature type="region of interest" description="Disordered" evidence="1">
    <location>
        <begin position="1"/>
        <end position="67"/>
    </location>
</feature>
<feature type="compositionally biased region" description="Basic and acidic residues" evidence="1">
    <location>
        <begin position="1"/>
        <end position="12"/>
    </location>
</feature>
<proteinExistence type="predicted"/>
<evidence type="ECO:0000256" key="1">
    <source>
        <dbReference type="SAM" id="MobiDB-lite"/>
    </source>
</evidence>
<organism evidence="2 3">
    <name type="scientific">Terrabacter tumescens</name>
    <dbReference type="NCBI Taxonomy" id="60443"/>
    <lineage>
        <taxon>Bacteria</taxon>
        <taxon>Bacillati</taxon>
        <taxon>Actinomycetota</taxon>
        <taxon>Actinomycetes</taxon>
        <taxon>Micrococcales</taxon>
        <taxon>Intrasporangiaceae</taxon>
        <taxon>Terrabacter</taxon>
    </lineage>
</organism>
<dbReference type="EMBL" id="BMNZ01000003">
    <property type="protein sequence ID" value="GGM92690.1"/>
    <property type="molecule type" value="Genomic_DNA"/>
</dbReference>
<comment type="caution">
    <text evidence="2">The sequence shown here is derived from an EMBL/GenBank/DDBJ whole genome shotgun (WGS) entry which is preliminary data.</text>
</comment>
<evidence type="ECO:0000313" key="3">
    <source>
        <dbReference type="Proteomes" id="UP000623461"/>
    </source>
</evidence>
<feature type="compositionally biased region" description="Polar residues" evidence="1">
    <location>
        <begin position="42"/>
        <end position="61"/>
    </location>
</feature>
<reference evidence="3" key="1">
    <citation type="journal article" date="2019" name="Int. J. Syst. Evol. Microbiol.">
        <title>The Global Catalogue of Microorganisms (GCM) 10K type strain sequencing project: providing services to taxonomists for standard genome sequencing and annotation.</title>
        <authorList>
            <consortium name="The Broad Institute Genomics Platform"/>
            <consortium name="The Broad Institute Genome Sequencing Center for Infectious Disease"/>
            <person name="Wu L."/>
            <person name="Ma J."/>
        </authorList>
    </citation>
    <scope>NUCLEOTIDE SEQUENCE [LARGE SCALE GENOMIC DNA]</scope>
    <source>
        <strain evidence="3">JCM 1365</strain>
    </source>
</reference>
<name>A0ABQ2HXG0_9MICO</name>